<dbReference type="Proteomes" id="UP000019487">
    <property type="component" value="Unassembled WGS sequence"/>
</dbReference>
<keyword evidence="2" id="KW-0732">Signal</keyword>
<name>W9C500_SCLBF</name>
<dbReference type="STRING" id="1432307.W9C500"/>
<dbReference type="CDD" id="cd00920">
    <property type="entry name" value="Cupredoxin"/>
    <property type="match status" value="1"/>
</dbReference>
<comment type="caution">
    <text evidence="3">The sequence shown here is derived from an EMBL/GenBank/DDBJ whole genome shotgun (WGS) entry which is preliminary data.</text>
</comment>
<organism evidence="3 4">
    <name type="scientific">Sclerotinia borealis (strain F-4128)</name>
    <dbReference type="NCBI Taxonomy" id="1432307"/>
    <lineage>
        <taxon>Eukaryota</taxon>
        <taxon>Fungi</taxon>
        <taxon>Dikarya</taxon>
        <taxon>Ascomycota</taxon>
        <taxon>Pezizomycotina</taxon>
        <taxon>Leotiomycetes</taxon>
        <taxon>Helotiales</taxon>
        <taxon>Sclerotiniaceae</taxon>
        <taxon>Sclerotinia</taxon>
    </lineage>
</organism>
<evidence type="ECO:0000256" key="1">
    <source>
        <dbReference type="SAM" id="MobiDB-lite"/>
    </source>
</evidence>
<evidence type="ECO:0000256" key="2">
    <source>
        <dbReference type="SAM" id="SignalP"/>
    </source>
</evidence>
<feature type="region of interest" description="Disordered" evidence="1">
    <location>
        <begin position="149"/>
        <end position="173"/>
    </location>
</feature>
<evidence type="ECO:0008006" key="5">
    <source>
        <dbReference type="Google" id="ProtNLM"/>
    </source>
</evidence>
<reference evidence="3 4" key="1">
    <citation type="journal article" date="2014" name="Genome Announc.">
        <title>Draft genome sequence of Sclerotinia borealis, a psychrophilic plant pathogenic fungus.</title>
        <authorList>
            <person name="Mardanov A.V."/>
            <person name="Beletsky A.V."/>
            <person name="Kadnikov V.V."/>
            <person name="Ignatov A.N."/>
            <person name="Ravin N.V."/>
        </authorList>
    </citation>
    <scope>NUCLEOTIDE SEQUENCE [LARGE SCALE GENOMIC DNA]</scope>
    <source>
        <strain evidence="4">F-4157</strain>
    </source>
</reference>
<evidence type="ECO:0000313" key="4">
    <source>
        <dbReference type="Proteomes" id="UP000019487"/>
    </source>
</evidence>
<keyword evidence="4" id="KW-1185">Reference proteome</keyword>
<feature type="chain" id="PRO_5004918765" description="Extracellular serine-rich protein" evidence="2">
    <location>
        <begin position="18"/>
        <end position="254"/>
    </location>
</feature>
<feature type="compositionally biased region" description="Low complexity" evidence="1">
    <location>
        <begin position="156"/>
        <end position="173"/>
    </location>
</feature>
<dbReference type="PANTHER" id="PTHR34883">
    <property type="entry name" value="SERINE-RICH PROTEIN, PUTATIVE-RELATED-RELATED"/>
    <property type="match status" value="1"/>
</dbReference>
<dbReference type="EMBL" id="AYSA01000559">
    <property type="protein sequence ID" value="ESZ90951.1"/>
    <property type="molecule type" value="Genomic_DNA"/>
</dbReference>
<dbReference type="AlphaFoldDB" id="W9C500"/>
<accession>W9C500</accession>
<dbReference type="SUPFAM" id="SSF49503">
    <property type="entry name" value="Cupredoxins"/>
    <property type="match status" value="1"/>
</dbReference>
<feature type="signal peptide" evidence="2">
    <location>
        <begin position="1"/>
        <end position="17"/>
    </location>
</feature>
<dbReference type="InterPro" id="IPR008972">
    <property type="entry name" value="Cupredoxin"/>
</dbReference>
<dbReference type="PANTHER" id="PTHR34883:SF20">
    <property type="entry name" value="PHYTOCYANIN DOMAIN-CONTAINING PROTEIN"/>
    <property type="match status" value="1"/>
</dbReference>
<dbReference type="OrthoDB" id="2331100at2759"/>
<protein>
    <recommendedName>
        <fullName evidence="5">Extracellular serine-rich protein</fullName>
    </recommendedName>
</protein>
<dbReference type="Gene3D" id="2.60.40.420">
    <property type="entry name" value="Cupredoxins - blue copper proteins"/>
    <property type="match status" value="1"/>
</dbReference>
<feature type="region of interest" description="Disordered" evidence="1">
    <location>
        <begin position="191"/>
        <end position="225"/>
    </location>
</feature>
<gene>
    <name evidence="3" type="ORF">SBOR_8669</name>
</gene>
<dbReference type="InterPro" id="IPR052953">
    <property type="entry name" value="Ser-rich/MCO-related"/>
</dbReference>
<sequence>MQKSIIALFAFVSSAMAVQYSIAVGGSGLTFVRDALTAQVGDTVKFVFNGNHSVAQSTYDKPCVPSDHAPVFSGVIEGPSPDSTDAVNPTWTLDLKNNGTLWLYSSVADDCQKSMSAMIIVGNNPDPDQTLTKYQAAAALVSASVAPDTVEGGTLGTTAGPSDGGSSASSSASSSGIVTVVSGSTTSTTTALSTTVTSKASTVTATKSGAESGHASATSTSTPVTATGAAGKQAQIPIAFGLAGIAGGLAALMA</sequence>
<dbReference type="HOGENOM" id="CLU_053381_1_2_1"/>
<proteinExistence type="predicted"/>
<evidence type="ECO:0000313" key="3">
    <source>
        <dbReference type="EMBL" id="ESZ90951.1"/>
    </source>
</evidence>